<proteinExistence type="predicted"/>
<evidence type="ECO:0000313" key="1">
    <source>
        <dbReference type="EMBL" id="ORY22777.1"/>
    </source>
</evidence>
<reference evidence="1 2" key="1">
    <citation type="submission" date="2016-08" db="EMBL/GenBank/DDBJ databases">
        <title>A Parts List for Fungal Cellulosomes Revealed by Comparative Genomics.</title>
        <authorList>
            <consortium name="DOE Joint Genome Institute"/>
            <person name="Haitjema C.H."/>
            <person name="Gilmore S.P."/>
            <person name="Henske J.K."/>
            <person name="Solomon K.V."/>
            <person name="De Groot R."/>
            <person name="Kuo A."/>
            <person name="Mondo S.J."/>
            <person name="Salamov A.A."/>
            <person name="Labutti K."/>
            <person name="Zhao Z."/>
            <person name="Chiniquy J."/>
            <person name="Barry K."/>
            <person name="Brewer H.M."/>
            <person name="Purvine S.O."/>
            <person name="Wright A.T."/>
            <person name="Boxma B."/>
            <person name="Van Alen T."/>
            <person name="Hackstein J.H."/>
            <person name="Baker S.E."/>
            <person name="Grigoriev I.V."/>
            <person name="O'Malley M.A."/>
        </authorList>
    </citation>
    <scope>NUCLEOTIDE SEQUENCE [LARGE SCALE GENOMIC DNA]</scope>
    <source>
        <strain evidence="1 2">G1</strain>
    </source>
</reference>
<name>A0A1Y2AKL5_9FUNG</name>
<dbReference type="EMBL" id="MCOG01000242">
    <property type="protein sequence ID" value="ORY22777.1"/>
    <property type="molecule type" value="Genomic_DNA"/>
</dbReference>
<protein>
    <submittedName>
        <fullName evidence="1">Uncharacterized protein</fullName>
    </submittedName>
</protein>
<evidence type="ECO:0000313" key="2">
    <source>
        <dbReference type="Proteomes" id="UP000193920"/>
    </source>
</evidence>
<sequence>MVLFNTASLTILSNTYIIGNPNGTVFDFQYDKHGSAKFNFSKTKGQKLKIENIIFTNFYEPIVAESYMLSISSQFDNFYMEFNNCTFKNIYQNILKIVINSNKPTQEEPSIIIMNTKFYNNTERIVYLYNENDVYSLDMIKKNNSNNVSNGVFIHTGRTGHNFNIVYIKDSIFENINVKSDLPLIDSERFELM</sequence>
<gene>
    <name evidence="1" type="ORF">LY90DRAFT_515302</name>
</gene>
<organism evidence="1 2">
    <name type="scientific">Neocallimastix californiae</name>
    <dbReference type="NCBI Taxonomy" id="1754190"/>
    <lineage>
        <taxon>Eukaryota</taxon>
        <taxon>Fungi</taxon>
        <taxon>Fungi incertae sedis</taxon>
        <taxon>Chytridiomycota</taxon>
        <taxon>Chytridiomycota incertae sedis</taxon>
        <taxon>Neocallimastigomycetes</taxon>
        <taxon>Neocallimastigales</taxon>
        <taxon>Neocallimastigaceae</taxon>
        <taxon>Neocallimastix</taxon>
    </lineage>
</organism>
<dbReference type="AlphaFoldDB" id="A0A1Y2AKL5"/>
<accession>A0A1Y2AKL5</accession>
<keyword evidence="2" id="KW-1185">Reference proteome</keyword>
<dbReference type="Proteomes" id="UP000193920">
    <property type="component" value="Unassembled WGS sequence"/>
</dbReference>
<comment type="caution">
    <text evidence="1">The sequence shown here is derived from an EMBL/GenBank/DDBJ whole genome shotgun (WGS) entry which is preliminary data.</text>
</comment>
<dbReference type="OrthoDB" id="10604863at2759"/>